<dbReference type="AlphaFoldDB" id="A0A4Y8WFR2"/>
<keyword evidence="4" id="KW-0804">Transcription</keyword>
<dbReference type="Proteomes" id="UP000297753">
    <property type="component" value="Unassembled WGS sequence"/>
</dbReference>
<evidence type="ECO:0000256" key="2">
    <source>
        <dbReference type="ARBA" id="ARBA00023015"/>
    </source>
</evidence>
<feature type="domain" description="HTH lysR-type" evidence="5">
    <location>
        <begin position="1"/>
        <end position="59"/>
    </location>
</feature>
<keyword evidence="2" id="KW-0805">Transcription regulation</keyword>
<evidence type="ECO:0000259" key="5">
    <source>
        <dbReference type="PROSITE" id="PS50931"/>
    </source>
</evidence>
<proteinExistence type="inferred from homology"/>
<dbReference type="PANTHER" id="PTHR30537:SF5">
    <property type="entry name" value="HTH-TYPE TRANSCRIPTIONAL ACTIVATOR TTDR-RELATED"/>
    <property type="match status" value="1"/>
</dbReference>
<dbReference type="InterPro" id="IPR000847">
    <property type="entry name" value="LysR_HTH_N"/>
</dbReference>
<dbReference type="SUPFAM" id="SSF53850">
    <property type="entry name" value="Periplasmic binding protein-like II"/>
    <property type="match status" value="1"/>
</dbReference>
<dbReference type="PROSITE" id="PS50931">
    <property type="entry name" value="HTH_LYSR"/>
    <property type="match status" value="1"/>
</dbReference>
<dbReference type="PANTHER" id="PTHR30537">
    <property type="entry name" value="HTH-TYPE TRANSCRIPTIONAL REGULATOR"/>
    <property type="match status" value="1"/>
</dbReference>
<dbReference type="EMBL" id="SATR01000014">
    <property type="protein sequence ID" value="TFH91644.1"/>
    <property type="molecule type" value="Genomic_DNA"/>
</dbReference>
<reference evidence="6 7" key="1">
    <citation type="submission" date="2019-01" db="EMBL/GenBank/DDBJ databases">
        <title>Vibrio BEI176 sp. nov, a marine bacterium isolated from China: eastern marignal seas.</title>
        <authorList>
            <person name="Li B."/>
        </authorList>
    </citation>
    <scope>NUCLEOTIDE SEQUENCE [LARGE SCALE GENOMIC DNA]</scope>
    <source>
        <strain evidence="6 7">BEI176</strain>
    </source>
</reference>
<dbReference type="InterPro" id="IPR005119">
    <property type="entry name" value="LysR_subst-bd"/>
</dbReference>
<comment type="similarity">
    <text evidence="1">Belongs to the LysR transcriptional regulatory family.</text>
</comment>
<sequence>MDKLNAMRIFIRVTETGNFSKTADELNTTPSYVSKQISALEKSLGTRLLQRTTRVLTLTESGQSFLKHCRKIVTQLSIAESEIAELRGTPSGLLRVSMPSVLGDRDSANLCAGFLKQYPEIELDISVEDRFVDMVEEGFDVCIRASAEFPDSTLIYKRIGDLGIHLMASPEYLAEYGHPKTAAELTNHQLISHRNARTSTFTFEKQGKVEQVTFNRRVKVNSTAIVRHIVEQGTGMGFLPKPSQTGMLEQNRLVSLLPNYQEGKITISLVYPERTYTPLKVYKFIEFFEQWFKRYDYRV</sequence>
<dbReference type="OrthoDB" id="9786526at2"/>
<gene>
    <name evidence="6" type="ORF">ELS82_11140</name>
</gene>
<evidence type="ECO:0000313" key="6">
    <source>
        <dbReference type="EMBL" id="TFH91644.1"/>
    </source>
</evidence>
<evidence type="ECO:0000313" key="7">
    <source>
        <dbReference type="Proteomes" id="UP000297753"/>
    </source>
</evidence>
<dbReference type="InterPro" id="IPR036388">
    <property type="entry name" value="WH-like_DNA-bd_sf"/>
</dbReference>
<organism evidence="6 7">
    <name type="scientific">Vibrio ouci</name>
    <dbReference type="NCBI Taxonomy" id="2499078"/>
    <lineage>
        <taxon>Bacteria</taxon>
        <taxon>Pseudomonadati</taxon>
        <taxon>Pseudomonadota</taxon>
        <taxon>Gammaproteobacteria</taxon>
        <taxon>Vibrionales</taxon>
        <taxon>Vibrionaceae</taxon>
        <taxon>Vibrio</taxon>
    </lineage>
</organism>
<dbReference type="RefSeq" id="WP_134835553.1">
    <property type="nucleotide sequence ID" value="NZ_SATR01000014.1"/>
</dbReference>
<dbReference type="InterPro" id="IPR036390">
    <property type="entry name" value="WH_DNA-bd_sf"/>
</dbReference>
<keyword evidence="3" id="KW-0238">DNA-binding</keyword>
<dbReference type="GO" id="GO:0003677">
    <property type="term" value="F:DNA binding"/>
    <property type="evidence" value="ECO:0007669"/>
    <property type="project" value="UniProtKB-KW"/>
</dbReference>
<evidence type="ECO:0000256" key="1">
    <source>
        <dbReference type="ARBA" id="ARBA00009437"/>
    </source>
</evidence>
<comment type="caution">
    <text evidence="6">The sequence shown here is derived from an EMBL/GenBank/DDBJ whole genome shotgun (WGS) entry which is preliminary data.</text>
</comment>
<evidence type="ECO:0000256" key="4">
    <source>
        <dbReference type="ARBA" id="ARBA00023163"/>
    </source>
</evidence>
<protein>
    <submittedName>
        <fullName evidence="6">LysR family transcriptional regulator</fullName>
    </submittedName>
</protein>
<dbReference type="CDD" id="cd08422">
    <property type="entry name" value="PBP2_CrgA_like"/>
    <property type="match status" value="1"/>
</dbReference>
<keyword evidence="7" id="KW-1185">Reference proteome</keyword>
<dbReference type="GO" id="GO:0003700">
    <property type="term" value="F:DNA-binding transcription factor activity"/>
    <property type="evidence" value="ECO:0007669"/>
    <property type="project" value="InterPro"/>
</dbReference>
<accession>A0A4Y8WFR2</accession>
<dbReference type="Pfam" id="PF03466">
    <property type="entry name" value="LysR_substrate"/>
    <property type="match status" value="1"/>
</dbReference>
<dbReference type="InterPro" id="IPR058163">
    <property type="entry name" value="LysR-type_TF_proteobact-type"/>
</dbReference>
<evidence type="ECO:0000256" key="3">
    <source>
        <dbReference type="ARBA" id="ARBA00023125"/>
    </source>
</evidence>
<name>A0A4Y8WFR2_9VIBR</name>
<dbReference type="Gene3D" id="3.40.190.290">
    <property type="match status" value="1"/>
</dbReference>
<dbReference type="Pfam" id="PF00126">
    <property type="entry name" value="HTH_1"/>
    <property type="match status" value="1"/>
</dbReference>
<dbReference type="SUPFAM" id="SSF46785">
    <property type="entry name" value="Winged helix' DNA-binding domain"/>
    <property type="match status" value="1"/>
</dbReference>
<dbReference type="FunFam" id="1.10.10.10:FF:000001">
    <property type="entry name" value="LysR family transcriptional regulator"/>
    <property type="match status" value="1"/>
</dbReference>
<dbReference type="Gene3D" id="1.10.10.10">
    <property type="entry name" value="Winged helix-like DNA-binding domain superfamily/Winged helix DNA-binding domain"/>
    <property type="match status" value="1"/>
</dbReference>